<keyword evidence="6" id="KW-1185">Reference proteome</keyword>
<reference evidence="5 6" key="1">
    <citation type="submission" date="2019-12" db="EMBL/GenBank/DDBJ databases">
        <title>Sporaefaciens musculi gen. nov., sp. nov., a novel bacterium isolated from the caecum of an obese mouse.</title>
        <authorList>
            <person name="Rasmussen T.S."/>
            <person name="Streidl T."/>
            <person name="Hitch T.C.A."/>
            <person name="Wortmann E."/>
            <person name="Deptula P."/>
            <person name="Hansen M."/>
            <person name="Nielsen D.S."/>
            <person name="Clavel T."/>
            <person name="Vogensen F.K."/>
        </authorList>
    </citation>
    <scope>NUCLEOTIDE SEQUENCE [LARGE SCALE GENOMIC DNA]</scope>
    <source>
        <strain evidence="5 6">WCA-9-b2</strain>
    </source>
</reference>
<evidence type="ECO:0000313" key="6">
    <source>
        <dbReference type="Proteomes" id="UP000460412"/>
    </source>
</evidence>
<dbReference type="Gene3D" id="3.40.190.170">
    <property type="entry name" value="Bacterial extracellular solute-binding protein, family 7"/>
    <property type="match status" value="1"/>
</dbReference>
<sequence>MKRRLVALALAGMMSMSVAGCGNTDEKEGKSSAPESAKGEYVLKLCTEQTDGDPIDEGCDKWAELVKEATDGAVTIEVYPSSQLGAKADLIEMAMMGQNICTIADGSYLMDYVSDFGVVMGPYLFEDWDDMYKITASDWWEKQSEALVQEGLQIISTNWIYGERELMTKKEIQSLDDLKGLKIRVPNNDISIAMFNMLGGAATPLALNEVYTSLSQGVVDGVENPLTTLYNNDFQEVCKNVTMTNHQMTFSNFIVGADYWNTIPEEYQKAIIECGEEAAKYNNELYAKQSEEMVAALEEAGCKVVNLDDSIQEEFKNACLQLYKDYEADGTWTKGLYQEIQDIIAK</sequence>
<dbReference type="InterPro" id="IPR018389">
    <property type="entry name" value="DctP_fam"/>
</dbReference>
<accession>A0A7X3SLB5</accession>
<dbReference type="EMBL" id="WUQX01000001">
    <property type="protein sequence ID" value="MXP78463.1"/>
    <property type="molecule type" value="Genomic_DNA"/>
</dbReference>
<feature type="chain" id="PRO_5038919280" evidence="4">
    <location>
        <begin position="20"/>
        <end position="346"/>
    </location>
</feature>
<evidence type="ECO:0000256" key="1">
    <source>
        <dbReference type="ARBA" id="ARBA00009023"/>
    </source>
</evidence>
<dbReference type="PROSITE" id="PS51257">
    <property type="entry name" value="PROKAR_LIPOPROTEIN"/>
    <property type="match status" value="1"/>
</dbReference>
<dbReference type="Pfam" id="PF03480">
    <property type="entry name" value="DctP"/>
    <property type="match status" value="1"/>
</dbReference>
<dbReference type="CDD" id="cd13669">
    <property type="entry name" value="PBP2_TRAP_TM0322_like"/>
    <property type="match status" value="1"/>
</dbReference>
<evidence type="ECO:0000256" key="4">
    <source>
        <dbReference type="SAM" id="SignalP"/>
    </source>
</evidence>
<dbReference type="RefSeq" id="WP_159755090.1">
    <property type="nucleotide sequence ID" value="NZ_CASSPE010000037.1"/>
</dbReference>
<dbReference type="PANTHER" id="PTHR33376:SF7">
    <property type="entry name" value="C4-DICARBOXYLATE-BINDING PROTEIN DCTB"/>
    <property type="match status" value="1"/>
</dbReference>
<dbReference type="InterPro" id="IPR038404">
    <property type="entry name" value="TRAP_DctP_sf"/>
</dbReference>
<dbReference type="PIRSF" id="PIRSF006470">
    <property type="entry name" value="DctB"/>
    <property type="match status" value="1"/>
</dbReference>
<protein>
    <submittedName>
        <fullName evidence="5">DctP family TRAP transporter solute-binding subunit</fullName>
    </submittedName>
</protein>
<gene>
    <name evidence="5" type="ORF">GN277_24885</name>
</gene>
<evidence type="ECO:0000256" key="2">
    <source>
        <dbReference type="ARBA" id="ARBA00022448"/>
    </source>
</evidence>
<dbReference type="GO" id="GO:0030288">
    <property type="term" value="C:outer membrane-bounded periplasmic space"/>
    <property type="evidence" value="ECO:0007669"/>
    <property type="project" value="InterPro"/>
</dbReference>
<dbReference type="PANTHER" id="PTHR33376">
    <property type="match status" value="1"/>
</dbReference>
<dbReference type="InterPro" id="IPR004682">
    <property type="entry name" value="TRAP_DctP"/>
</dbReference>
<dbReference type="NCBIfam" id="TIGR00787">
    <property type="entry name" value="dctP"/>
    <property type="match status" value="1"/>
</dbReference>
<dbReference type="GO" id="GO:0055085">
    <property type="term" value="P:transmembrane transport"/>
    <property type="evidence" value="ECO:0007669"/>
    <property type="project" value="InterPro"/>
</dbReference>
<evidence type="ECO:0000256" key="3">
    <source>
        <dbReference type="ARBA" id="ARBA00022729"/>
    </source>
</evidence>
<comment type="caution">
    <text evidence="5">The sequence shown here is derived from an EMBL/GenBank/DDBJ whole genome shotgun (WGS) entry which is preliminary data.</text>
</comment>
<keyword evidence="3 4" id="KW-0732">Signal</keyword>
<organism evidence="5 6">
    <name type="scientific">Sporofaciens musculi</name>
    <dbReference type="NCBI Taxonomy" id="2681861"/>
    <lineage>
        <taxon>Bacteria</taxon>
        <taxon>Bacillati</taxon>
        <taxon>Bacillota</taxon>
        <taxon>Clostridia</taxon>
        <taxon>Lachnospirales</taxon>
        <taxon>Lachnospiraceae</taxon>
        <taxon>Sporofaciens</taxon>
    </lineage>
</organism>
<evidence type="ECO:0000313" key="5">
    <source>
        <dbReference type="EMBL" id="MXP78463.1"/>
    </source>
</evidence>
<name>A0A7X3SLB5_9FIRM</name>
<keyword evidence="2" id="KW-0813">Transport</keyword>
<comment type="similarity">
    <text evidence="1">Belongs to the bacterial solute-binding protein 7 family.</text>
</comment>
<dbReference type="AlphaFoldDB" id="A0A7X3SLB5"/>
<dbReference type="Proteomes" id="UP000460412">
    <property type="component" value="Unassembled WGS sequence"/>
</dbReference>
<proteinExistence type="inferred from homology"/>
<feature type="signal peptide" evidence="4">
    <location>
        <begin position="1"/>
        <end position="19"/>
    </location>
</feature>
<dbReference type="NCBIfam" id="NF037995">
    <property type="entry name" value="TRAP_S1"/>
    <property type="match status" value="1"/>
</dbReference>